<accession>A0A0C2ZE66</accession>
<sequence length="133" mass="15600">MSENAWAMHTKLDLGNSVKWMFGDMKEFGCVLLTVQDNLRELKQQRASLQKALWDLDNNMPLKALTEKEEIVPFDKALSILRSSHNFEGIFKLFEIVCRNWRITCKLQKEDFKNSRQANLALDKFDILKLDHI</sequence>
<name>A0A0C2ZE66_9AGAM</name>
<proteinExistence type="predicted"/>
<dbReference type="EMBL" id="KN822067">
    <property type="protein sequence ID" value="KIM60038.1"/>
    <property type="molecule type" value="Genomic_DNA"/>
</dbReference>
<evidence type="ECO:0000313" key="2">
    <source>
        <dbReference type="EMBL" id="KIM60038.1"/>
    </source>
</evidence>
<keyword evidence="3" id="KW-1185">Reference proteome</keyword>
<feature type="coiled-coil region" evidence="1">
    <location>
        <begin position="32"/>
        <end position="59"/>
    </location>
</feature>
<gene>
    <name evidence="2" type="ORF">SCLCIDRAFT_26953</name>
</gene>
<dbReference type="Proteomes" id="UP000053989">
    <property type="component" value="Unassembled WGS sequence"/>
</dbReference>
<keyword evidence="1" id="KW-0175">Coiled coil</keyword>
<dbReference type="InParanoid" id="A0A0C2ZE66"/>
<dbReference type="AlphaFoldDB" id="A0A0C2ZE66"/>
<protein>
    <submittedName>
        <fullName evidence="2">Uncharacterized protein</fullName>
    </submittedName>
</protein>
<evidence type="ECO:0000313" key="3">
    <source>
        <dbReference type="Proteomes" id="UP000053989"/>
    </source>
</evidence>
<dbReference type="HOGENOM" id="CLU_1907933_0_0_1"/>
<reference evidence="3" key="2">
    <citation type="submission" date="2015-01" db="EMBL/GenBank/DDBJ databases">
        <title>Evolutionary Origins and Diversification of the Mycorrhizal Mutualists.</title>
        <authorList>
            <consortium name="DOE Joint Genome Institute"/>
            <consortium name="Mycorrhizal Genomics Consortium"/>
            <person name="Kohler A."/>
            <person name="Kuo A."/>
            <person name="Nagy L.G."/>
            <person name="Floudas D."/>
            <person name="Copeland A."/>
            <person name="Barry K.W."/>
            <person name="Cichocki N."/>
            <person name="Veneault-Fourrey C."/>
            <person name="LaButti K."/>
            <person name="Lindquist E.A."/>
            <person name="Lipzen A."/>
            <person name="Lundell T."/>
            <person name="Morin E."/>
            <person name="Murat C."/>
            <person name="Riley R."/>
            <person name="Ohm R."/>
            <person name="Sun H."/>
            <person name="Tunlid A."/>
            <person name="Henrissat B."/>
            <person name="Grigoriev I.V."/>
            <person name="Hibbett D.S."/>
            <person name="Martin F."/>
        </authorList>
    </citation>
    <scope>NUCLEOTIDE SEQUENCE [LARGE SCALE GENOMIC DNA]</scope>
    <source>
        <strain evidence="3">Foug A</strain>
    </source>
</reference>
<organism evidence="2 3">
    <name type="scientific">Scleroderma citrinum Foug A</name>
    <dbReference type="NCBI Taxonomy" id="1036808"/>
    <lineage>
        <taxon>Eukaryota</taxon>
        <taxon>Fungi</taxon>
        <taxon>Dikarya</taxon>
        <taxon>Basidiomycota</taxon>
        <taxon>Agaricomycotina</taxon>
        <taxon>Agaricomycetes</taxon>
        <taxon>Agaricomycetidae</taxon>
        <taxon>Boletales</taxon>
        <taxon>Sclerodermatineae</taxon>
        <taxon>Sclerodermataceae</taxon>
        <taxon>Scleroderma</taxon>
    </lineage>
</organism>
<reference evidence="2 3" key="1">
    <citation type="submission" date="2014-04" db="EMBL/GenBank/DDBJ databases">
        <authorList>
            <consortium name="DOE Joint Genome Institute"/>
            <person name="Kuo A."/>
            <person name="Kohler A."/>
            <person name="Nagy L.G."/>
            <person name="Floudas D."/>
            <person name="Copeland A."/>
            <person name="Barry K.W."/>
            <person name="Cichocki N."/>
            <person name="Veneault-Fourrey C."/>
            <person name="LaButti K."/>
            <person name="Lindquist E.A."/>
            <person name="Lipzen A."/>
            <person name="Lundell T."/>
            <person name="Morin E."/>
            <person name="Murat C."/>
            <person name="Sun H."/>
            <person name="Tunlid A."/>
            <person name="Henrissat B."/>
            <person name="Grigoriev I.V."/>
            <person name="Hibbett D.S."/>
            <person name="Martin F."/>
            <person name="Nordberg H.P."/>
            <person name="Cantor M.N."/>
            <person name="Hua S.X."/>
        </authorList>
    </citation>
    <scope>NUCLEOTIDE SEQUENCE [LARGE SCALE GENOMIC DNA]</scope>
    <source>
        <strain evidence="2 3">Foug A</strain>
    </source>
</reference>
<evidence type="ECO:0000256" key="1">
    <source>
        <dbReference type="SAM" id="Coils"/>
    </source>
</evidence>
<dbReference type="OrthoDB" id="248320at2759"/>